<gene>
    <name evidence="3" type="ORF">CLCOS_34430</name>
    <name evidence="2" type="ORF">WX73_00890</name>
</gene>
<dbReference type="AlphaFoldDB" id="A0A166SP31"/>
<dbReference type="Proteomes" id="UP000077384">
    <property type="component" value="Unassembled WGS sequence"/>
</dbReference>
<sequence>MRYYELKIAILLKRNMKFTQSSEIIGKNISYSMLSSEALKIYHKEKVYKYVFDNFFPTEKDGIYRKNRVYVLNIRSFNKTFAVEIKECMKNFESNDLKVIAIDSGQVARYNINFIETITPAIVTVDGKPWLSSGDILLLVKRLHANAEKKYKFFFNEEIGEVEDYFVEKLKILNNKPVAYEYKGRKFLANKFKIKVNEDEKSQKLAFTVLGAGLAEKNSVLGAGYCIENRR</sequence>
<reference evidence="2 4" key="1">
    <citation type="journal article" date="2015" name="Biotechnol. Bioeng.">
        <title>Genome sequence and phenotypic characterization of Caulobacter segnis.</title>
        <authorList>
            <person name="Patel S."/>
            <person name="Fletcher B."/>
            <person name="Scott D.C."/>
            <person name="Ely B."/>
        </authorList>
    </citation>
    <scope>NUCLEOTIDE SEQUENCE [LARGE SCALE GENOMIC DNA]</scope>
    <source>
        <strain evidence="2 4">PS02</strain>
    </source>
</reference>
<keyword evidence="1" id="KW-0051">Antiviral defense</keyword>
<evidence type="ECO:0000313" key="3">
    <source>
        <dbReference type="EMBL" id="OBR91523.1"/>
    </source>
</evidence>
<proteinExistence type="predicted"/>
<dbReference type="EMBL" id="LROR01000070">
    <property type="protein sequence ID" value="OBR91523.1"/>
    <property type="molecule type" value="Genomic_DNA"/>
</dbReference>
<dbReference type="GO" id="GO:0016788">
    <property type="term" value="F:hydrolase activity, acting on ester bonds"/>
    <property type="evidence" value="ECO:0007669"/>
    <property type="project" value="InterPro"/>
</dbReference>
<dbReference type="PANTHER" id="PTHR36984:SF1">
    <property type="entry name" value="CRISPR-ASSOCIATED ENDORIBONUCLEASE CAS6 1"/>
    <property type="match status" value="1"/>
</dbReference>
<dbReference type="PANTHER" id="PTHR36984">
    <property type="entry name" value="CRISPR-ASSOCIATED ENDORIBONUCLEASE CAS6 1"/>
    <property type="match status" value="1"/>
</dbReference>
<dbReference type="InterPro" id="IPR010156">
    <property type="entry name" value="CRISPR-assoc_prot_Cas6"/>
</dbReference>
<comment type="caution">
    <text evidence="2">The sequence shown here is derived from an EMBL/GenBank/DDBJ whole genome shotgun (WGS) entry which is preliminary data.</text>
</comment>
<dbReference type="RefSeq" id="WP_063601511.1">
    <property type="nucleotide sequence ID" value="NZ_LITQ01000019.1"/>
</dbReference>
<dbReference type="EMBL" id="LITQ01000019">
    <property type="protein sequence ID" value="OAA92594.1"/>
    <property type="molecule type" value="Genomic_DNA"/>
</dbReference>
<accession>A0A166SP31</accession>
<dbReference type="Proteomes" id="UP000093694">
    <property type="component" value="Unassembled WGS sequence"/>
</dbReference>
<evidence type="ECO:0000313" key="5">
    <source>
        <dbReference type="Proteomes" id="UP000093694"/>
    </source>
</evidence>
<name>A0A166SP31_9CLOT</name>
<dbReference type="PATRIC" id="fig|1705578.3.peg.1275"/>
<dbReference type="Gene3D" id="3.30.70.1900">
    <property type="match status" value="1"/>
</dbReference>
<organism evidence="2 4">
    <name type="scientific">Clostridium coskatii</name>
    <dbReference type="NCBI Taxonomy" id="1705578"/>
    <lineage>
        <taxon>Bacteria</taxon>
        <taxon>Bacillati</taxon>
        <taxon>Bacillota</taxon>
        <taxon>Clostridia</taxon>
        <taxon>Eubacteriales</taxon>
        <taxon>Clostridiaceae</taxon>
        <taxon>Clostridium</taxon>
    </lineage>
</organism>
<dbReference type="GO" id="GO:0051607">
    <property type="term" value="P:defense response to virus"/>
    <property type="evidence" value="ECO:0007669"/>
    <property type="project" value="UniProtKB-KW"/>
</dbReference>
<reference evidence="3 5" key="2">
    <citation type="journal article" date="2016" name="Front. Microbiol.">
        <title>Industrial Acetogenic Biocatalysts: A Comparative Metabolic and Genomic Analysis.</title>
        <authorList>
            <person name="Bengelsdorf F."/>
            <person name="Poehlein A."/>
            <person name="Sonja S."/>
            <person name="Erz C."/>
            <person name="Hummel T."/>
            <person name="Hoffmeister S."/>
            <person name="Daniel R."/>
            <person name="Durre P."/>
        </authorList>
    </citation>
    <scope>NUCLEOTIDE SEQUENCE [LARGE SCALE GENOMIC DNA]</scope>
    <source>
        <strain evidence="3 5">PTA-10522</strain>
    </source>
</reference>
<protein>
    <recommendedName>
        <fullName evidence="6">CRISPR associated protein Cas6</fullName>
    </recommendedName>
</protein>
<evidence type="ECO:0000313" key="2">
    <source>
        <dbReference type="EMBL" id="OAA92594.1"/>
    </source>
</evidence>
<evidence type="ECO:0000256" key="1">
    <source>
        <dbReference type="ARBA" id="ARBA00023118"/>
    </source>
</evidence>
<evidence type="ECO:0008006" key="6">
    <source>
        <dbReference type="Google" id="ProtNLM"/>
    </source>
</evidence>
<keyword evidence="5" id="KW-1185">Reference proteome</keyword>
<evidence type="ECO:0000313" key="4">
    <source>
        <dbReference type="Proteomes" id="UP000077384"/>
    </source>
</evidence>